<evidence type="ECO:0000259" key="4">
    <source>
        <dbReference type="Pfam" id="PF25053"/>
    </source>
</evidence>
<dbReference type="OrthoDB" id="443402at2759"/>
<protein>
    <recommendedName>
        <fullName evidence="7">NACHT domain-containing protein</fullName>
    </recommendedName>
</protein>
<feature type="domain" description="Nephrocystin 3-like N-terminal" evidence="3">
    <location>
        <begin position="306"/>
        <end position="472"/>
    </location>
</feature>
<gene>
    <name evidence="5" type="ORF">EDB81DRAFT_853098</name>
</gene>
<sequence>MEATTALGLAGNIVQFLDFSQKLCSTFFQIWQSANGLTKNNADTEFLVKNFSSSLDSVSADLAKYRTYLEDDVSTAGNKEGDADRGEMQTVVDGCREVASDLLDRLERLKAGKKSGKWKSLLAAVKAMWKEKELLGMEKLLRRFRSELQWTVVVSLRRSLDLLESRQKDQFERLQSSMSEILSELIHSNMKALPEWSIATPPRLEPTLYPQTTTADHHVTVLVEDANTPRVPIGGKSDMNYDYEQQGLETRLAREYAAKFARTEETVLDSLVFPIMRDRETEIATAEASTFDWIFRDPRAKDRPWSNFQEWLASDSSTHLYWINGKAGSGKSTLMKYLVRHSQTKAGLTKWAGETKLLISSFFFWYSGQELQKSQIGLLRALLYSCFKNHRELIPIVAPGTASLDKPDLKTYWTLPKLREALERLVSQTFFDIKFCFFIDGLDEYSGSHGEIADILKHIASYSNVKVCTSSRPLIAFERAFESFPHLILQNLTFDDISSYVNNKLRSNDRMNALELEEEGLLADITSSIVAKASGVFLWVYLVVGSLLDGLGNYDVGVDLKRRLDDLPEELEALYWHMIERVKPVWYLEEGFRLLRMVKVSSQEATLLRLCFAEMPAEFAHSQALMFEPPLSRQQSLCRDMAGRLKSRCLGLLEVVTDDDLDVAQQSVSFIHKSVFDFLETDIAQSRILACPGQDTFVPEVAFLRGCLLEIKTIPTYIEGSGDGRIHLSRKDWFEVIRPLICQFMRLAQAAEDATATPHVRLMKELQKTVDELWASVEPRTVEEEHGTVHWISAPKLSAMAVDSSLEDFANEFNRGFLDYPAEGIPGNIRSFDEFCQRAGLVLYATAVGLSPLANVPGERSGREQLLMAAEEVSRNTRSPQPGMLSSQSVGQRMHGTHNTSGTYQVSIQSSEDQYAAPEEHQAIAHRVGIKGTSSLSKTEVLPRGQAIQDEQAAQSPIHLFSRSTVGESGNRMSRMMSWLWKKKSEQ</sequence>
<accession>A0A9P9FNG4</accession>
<evidence type="ECO:0000256" key="1">
    <source>
        <dbReference type="ARBA" id="ARBA00022737"/>
    </source>
</evidence>
<evidence type="ECO:0000313" key="5">
    <source>
        <dbReference type="EMBL" id="KAH7166454.1"/>
    </source>
</evidence>
<feature type="compositionally biased region" description="Polar residues" evidence="2">
    <location>
        <begin position="876"/>
        <end position="904"/>
    </location>
</feature>
<dbReference type="Pfam" id="PF25053">
    <property type="entry name" value="DUF7791"/>
    <property type="match status" value="1"/>
</dbReference>
<dbReference type="PANTHER" id="PTHR10039:SF5">
    <property type="entry name" value="NACHT DOMAIN-CONTAINING PROTEIN"/>
    <property type="match status" value="1"/>
</dbReference>
<dbReference type="Pfam" id="PF24883">
    <property type="entry name" value="NPHP3_N"/>
    <property type="match status" value="1"/>
</dbReference>
<dbReference type="Proteomes" id="UP000738349">
    <property type="component" value="Unassembled WGS sequence"/>
</dbReference>
<keyword evidence="6" id="KW-1185">Reference proteome</keyword>
<dbReference type="InterPro" id="IPR027417">
    <property type="entry name" value="P-loop_NTPase"/>
</dbReference>
<evidence type="ECO:0008006" key="7">
    <source>
        <dbReference type="Google" id="ProtNLM"/>
    </source>
</evidence>
<dbReference type="EMBL" id="JAGMUV010000003">
    <property type="protein sequence ID" value="KAH7166454.1"/>
    <property type="molecule type" value="Genomic_DNA"/>
</dbReference>
<evidence type="ECO:0000256" key="2">
    <source>
        <dbReference type="SAM" id="MobiDB-lite"/>
    </source>
</evidence>
<feature type="region of interest" description="Disordered" evidence="2">
    <location>
        <begin position="873"/>
        <end position="904"/>
    </location>
</feature>
<organism evidence="5 6">
    <name type="scientific">Dactylonectria macrodidyma</name>
    <dbReference type="NCBI Taxonomy" id="307937"/>
    <lineage>
        <taxon>Eukaryota</taxon>
        <taxon>Fungi</taxon>
        <taxon>Dikarya</taxon>
        <taxon>Ascomycota</taxon>
        <taxon>Pezizomycotina</taxon>
        <taxon>Sordariomycetes</taxon>
        <taxon>Hypocreomycetidae</taxon>
        <taxon>Hypocreales</taxon>
        <taxon>Nectriaceae</taxon>
        <taxon>Dactylonectria</taxon>
    </lineage>
</organism>
<keyword evidence="1" id="KW-0677">Repeat</keyword>
<dbReference type="InterPro" id="IPR056693">
    <property type="entry name" value="DUF7791"/>
</dbReference>
<dbReference type="Gene3D" id="3.40.50.300">
    <property type="entry name" value="P-loop containing nucleotide triphosphate hydrolases"/>
    <property type="match status" value="1"/>
</dbReference>
<dbReference type="SUPFAM" id="SSF52540">
    <property type="entry name" value="P-loop containing nucleoside triphosphate hydrolases"/>
    <property type="match status" value="1"/>
</dbReference>
<proteinExistence type="predicted"/>
<reference evidence="5" key="1">
    <citation type="journal article" date="2021" name="Nat. Commun.">
        <title>Genetic determinants of endophytism in the Arabidopsis root mycobiome.</title>
        <authorList>
            <person name="Mesny F."/>
            <person name="Miyauchi S."/>
            <person name="Thiergart T."/>
            <person name="Pickel B."/>
            <person name="Atanasova L."/>
            <person name="Karlsson M."/>
            <person name="Huettel B."/>
            <person name="Barry K.W."/>
            <person name="Haridas S."/>
            <person name="Chen C."/>
            <person name="Bauer D."/>
            <person name="Andreopoulos W."/>
            <person name="Pangilinan J."/>
            <person name="LaButti K."/>
            <person name="Riley R."/>
            <person name="Lipzen A."/>
            <person name="Clum A."/>
            <person name="Drula E."/>
            <person name="Henrissat B."/>
            <person name="Kohler A."/>
            <person name="Grigoriev I.V."/>
            <person name="Martin F.M."/>
            <person name="Hacquard S."/>
        </authorList>
    </citation>
    <scope>NUCLEOTIDE SEQUENCE</scope>
    <source>
        <strain evidence="5">MPI-CAGE-AT-0147</strain>
    </source>
</reference>
<comment type="caution">
    <text evidence="5">The sequence shown here is derived from an EMBL/GenBank/DDBJ whole genome shotgun (WGS) entry which is preliminary data.</text>
</comment>
<name>A0A9P9FNG4_9HYPO</name>
<evidence type="ECO:0000259" key="3">
    <source>
        <dbReference type="Pfam" id="PF24883"/>
    </source>
</evidence>
<evidence type="ECO:0000313" key="6">
    <source>
        <dbReference type="Proteomes" id="UP000738349"/>
    </source>
</evidence>
<dbReference type="PANTHER" id="PTHR10039">
    <property type="entry name" value="AMELOGENIN"/>
    <property type="match status" value="1"/>
</dbReference>
<dbReference type="AlphaFoldDB" id="A0A9P9FNG4"/>
<feature type="domain" description="DUF7791" evidence="4">
    <location>
        <begin position="599"/>
        <end position="716"/>
    </location>
</feature>
<dbReference type="InterPro" id="IPR056884">
    <property type="entry name" value="NPHP3-like_N"/>
</dbReference>